<evidence type="ECO:0000256" key="1">
    <source>
        <dbReference type="SAM" id="MobiDB-lite"/>
    </source>
</evidence>
<proteinExistence type="predicted"/>
<feature type="region of interest" description="Disordered" evidence="1">
    <location>
        <begin position="121"/>
        <end position="142"/>
    </location>
</feature>
<evidence type="ECO:0000313" key="3">
    <source>
        <dbReference type="Proteomes" id="UP000751190"/>
    </source>
</evidence>
<dbReference type="Proteomes" id="UP000751190">
    <property type="component" value="Unassembled WGS sequence"/>
</dbReference>
<sequence length="184" mass="20642">MLDDPSRLLATYSRSLLHQESGLISVLSEEERATFAEELTRSGWRGLSPMVQSTLTRVLSESSRRLGPNSSKLQRDASAWLEQPSGFSGASSTEADSYVSAQPGIPAILDPSDVWVPTAADREVSERPWQPPKTRESSTIKQRAIQQVQQLPYFEEEWVIEDEDNTQAGRLERLSRMANLSRHN</sequence>
<protein>
    <submittedName>
        <fullName evidence="2">Uncharacterized protein</fullName>
    </submittedName>
</protein>
<evidence type="ECO:0000313" key="2">
    <source>
        <dbReference type="EMBL" id="KAG8459787.1"/>
    </source>
</evidence>
<dbReference type="AlphaFoldDB" id="A0A8J6C2H1"/>
<dbReference type="OrthoDB" id="10562395at2759"/>
<reference evidence="2" key="1">
    <citation type="submission" date="2021-05" db="EMBL/GenBank/DDBJ databases">
        <title>The genome of the haptophyte Pavlova lutheri (Diacronema luteri, Pavlovales) - a model for lipid biosynthesis in eukaryotic algae.</title>
        <authorList>
            <person name="Hulatt C.J."/>
            <person name="Posewitz M.C."/>
        </authorList>
    </citation>
    <scope>NUCLEOTIDE SEQUENCE</scope>
    <source>
        <strain evidence="2">NIVA-4/92</strain>
    </source>
</reference>
<comment type="caution">
    <text evidence="2">The sequence shown here is derived from an EMBL/GenBank/DDBJ whole genome shotgun (WGS) entry which is preliminary data.</text>
</comment>
<gene>
    <name evidence="2" type="ORF">KFE25_014350</name>
</gene>
<organism evidence="2 3">
    <name type="scientific">Diacronema lutheri</name>
    <name type="common">Unicellular marine alga</name>
    <name type="synonym">Monochrysis lutheri</name>
    <dbReference type="NCBI Taxonomy" id="2081491"/>
    <lineage>
        <taxon>Eukaryota</taxon>
        <taxon>Haptista</taxon>
        <taxon>Haptophyta</taxon>
        <taxon>Pavlovophyceae</taxon>
        <taxon>Pavlovales</taxon>
        <taxon>Pavlovaceae</taxon>
        <taxon>Diacronema</taxon>
    </lineage>
</organism>
<keyword evidence="3" id="KW-1185">Reference proteome</keyword>
<accession>A0A8J6C2H1</accession>
<dbReference type="EMBL" id="JAGTXO010000037">
    <property type="protein sequence ID" value="KAG8459787.1"/>
    <property type="molecule type" value="Genomic_DNA"/>
</dbReference>
<name>A0A8J6C2H1_DIALT</name>